<evidence type="ECO:0000256" key="1">
    <source>
        <dbReference type="ARBA" id="ARBA00004496"/>
    </source>
</evidence>
<accession>A0A644ZC33</accession>
<dbReference type="SUPFAM" id="SSF52317">
    <property type="entry name" value="Class I glutamine amidotransferase-like"/>
    <property type="match status" value="1"/>
</dbReference>
<keyword evidence="4 6" id="KW-0808">Transferase</keyword>
<dbReference type="GO" id="GO:0005737">
    <property type="term" value="C:cytoplasm"/>
    <property type="evidence" value="ECO:0007669"/>
    <property type="project" value="UniProtKB-SubCell"/>
</dbReference>
<dbReference type="PANTHER" id="PTHR20919">
    <property type="entry name" value="HOMOSERINE O-SUCCINYLTRANSFERASE"/>
    <property type="match status" value="1"/>
</dbReference>
<evidence type="ECO:0000256" key="3">
    <source>
        <dbReference type="ARBA" id="ARBA00022605"/>
    </source>
</evidence>
<reference evidence="6" key="1">
    <citation type="submission" date="2019-08" db="EMBL/GenBank/DDBJ databases">
        <authorList>
            <person name="Kucharzyk K."/>
            <person name="Murdoch R.W."/>
            <person name="Higgins S."/>
            <person name="Loffler F."/>
        </authorList>
    </citation>
    <scope>NUCLEOTIDE SEQUENCE</scope>
</reference>
<dbReference type="InterPro" id="IPR005697">
    <property type="entry name" value="HST_MetA"/>
</dbReference>
<dbReference type="EC" id="2.3.1.31" evidence="6"/>
<evidence type="ECO:0000256" key="4">
    <source>
        <dbReference type="ARBA" id="ARBA00022679"/>
    </source>
</evidence>
<dbReference type="GO" id="GO:0004414">
    <property type="term" value="F:homoserine O-acetyltransferase activity"/>
    <property type="evidence" value="ECO:0007669"/>
    <property type="project" value="UniProtKB-EC"/>
</dbReference>
<dbReference type="FunFam" id="3.40.50.880:FF:000004">
    <property type="entry name" value="Homoserine O-succinyltransferase"/>
    <property type="match status" value="1"/>
</dbReference>
<evidence type="ECO:0000256" key="5">
    <source>
        <dbReference type="ARBA" id="ARBA00023315"/>
    </source>
</evidence>
<dbReference type="NCBIfam" id="TIGR01001">
    <property type="entry name" value="metA"/>
    <property type="match status" value="1"/>
</dbReference>
<organism evidence="6">
    <name type="scientific">bioreactor metagenome</name>
    <dbReference type="NCBI Taxonomy" id="1076179"/>
    <lineage>
        <taxon>unclassified sequences</taxon>
        <taxon>metagenomes</taxon>
        <taxon>ecological metagenomes</taxon>
    </lineage>
</organism>
<protein>
    <submittedName>
        <fullName evidence="6">Homoserine O-acetyltransferase</fullName>
        <ecNumber evidence="6">2.3.1.31</ecNumber>
    </submittedName>
</protein>
<keyword evidence="5 6" id="KW-0012">Acyltransferase</keyword>
<dbReference type="HAMAP" id="MF_00295">
    <property type="entry name" value="MetA_acyltransf"/>
    <property type="match status" value="1"/>
</dbReference>
<dbReference type="AlphaFoldDB" id="A0A644ZC33"/>
<dbReference type="InterPro" id="IPR033752">
    <property type="entry name" value="MetA_family"/>
</dbReference>
<evidence type="ECO:0000256" key="2">
    <source>
        <dbReference type="ARBA" id="ARBA00022490"/>
    </source>
</evidence>
<sequence>MPVTIPQDLPAAEVLKQENIFFMTKERAIHQDIRPLQIALLNLMPNKIRTEEQFLRLLGNTALQVELTFLTTATYQSKHTPISYLQTFYQTFEQVRGSHFDALIITGSPVETLAFEEVAYWKELTEILAWADEHVYSSFFVCWAAQAALYHHYGIEKHLLPKKLSGVYSHTVKQKGHPLVRGFDDFFWAPHSRNTAVDETKLSSVQDLIVLSDSEEAGLYLAASKDGRKVFVTGHSEYDELTLHDEYQRDLAAALNPEKPLNYYQGDEVTVRWRGHAHLLFSNWLNYHVYQSTPYQLDQISKVLQHS</sequence>
<dbReference type="GO" id="GO:0008899">
    <property type="term" value="F:homoserine O-succinyltransferase activity"/>
    <property type="evidence" value="ECO:0007669"/>
    <property type="project" value="InterPro"/>
</dbReference>
<comment type="subcellular location">
    <subcellularLocation>
        <location evidence="1">Cytoplasm</location>
    </subcellularLocation>
</comment>
<dbReference type="PIRSF" id="PIRSF000450">
    <property type="entry name" value="H_ser_succinyltr"/>
    <property type="match status" value="1"/>
</dbReference>
<keyword evidence="3" id="KW-0028">Amino-acid biosynthesis</keyword>
<name>A0A644ZC33_9ZZZZ</name>
<dbReference type="EMBL" id="VSSQ01007556">
    <property type="protein sequence ID" value="MPM36273.1"/>
    <property type="molecule type" value="Genomic_DNA"/>
</dbReference>
<dbReference type="GO" id="GO:0019281">
    <property type="term" value="P:L-methionine biosynthetic process from homoserine via O-succinyl-L-homoserine and cystathionine"/>
    <property type="evidence" value="ECO:0007669"/>
    <property type="project" value="InterPro"/>
</dbReference>
<dbReference type="Pfam" id="PF04204">
    <property type="entry name" value="HTS"/>
    <property type="match status" value="1"/>
</dbReference>
<evidence type="ECO:0000313" key="6">
    <source>
        <dbReference type="EMBL" id="MPM36273.1"/>
    </source>
</evidence>
<dbReference type="PANTHER" id="PTHR20919:SF0">
    <property type="entry name" value="HOMOSERINE O-SUCCINYLTRANSFERASE"/>
    <property type="match status" value="1"/>
</dbReference>
<dbReference type="InterPro" id="IPR029062">
    <property type="entry name" value="Class_I_gatase-like"/>
</dbReference>
<gene>
    <name evidence="6" type="primary">metAA_12</name>
    <name evidence="6" type="ORF">SDC9_82868</name>
</gene>
<comment type="caution">
    <text evidence="6">The sequence shown here is derived from an EMBL/GenBank/DDBJ whole genome shotgun (WGS) entry which is preliminary data.</text>
</comment>
<proteinExistence type="inferred from homology"/>
<dbReference type="CDD" id="cd03131">
    <property type="entry name" value="GATase1_HTS"/>
    <property type="match status" value="1"/>
</dbReference>
<dbReference type="Gene3D" id="3.40.50.880">
    <property type="match status" value="1"/>
</dbReference>
<keyword evidence="2" id="KW-0963">Cytoplasm</keyword>